<name>A0A0A2WPJ4_THEFI</name>
<dbReference type="InterPro" id="IPR005238">
    <property type="entry name" value="ComB-like"/>
</dbReference>
<sequence length="234" mass="24924">MLRVALCPHAPAQGPVLLVEALPAGSALTLLLARGARSVWVAPGPKVAGLLGGLLLGEKEGFPPEGFHGTLDLRALEGLEVQGREVVLLAPGLASSLNPEEKEVYLGNFRNARAVYTALAGRPLTVRPAGEGEPYLSAVVAAGFLARKLAPEGEGAYALATALLKAFPDPQEALFQSQEGQRLYRMGRTEDLARASLIGVDEVLPRLAEVRFFPKAAYGLTQDRFAYRFAPWNA</sequence>
<dbReference type="InterPro" id="IPR036702">
    <property type="entry name" value="ComB-like_sf"/>
</dbReference>
<dbReference type="Pfam" id="PF04029">
    <property type="entry name" value="2-ph_phosp"/>
    <property type="match status" value="1"/>
</dbReference>
<comment type="caution">
    <text evidence="2">The sequence shown here is derived from an EMBL/GenBank/DDBJ whole genome shotgun (WGS) entry which is preliminary data.</text>
</comment>
<dbReference type="Gene3D" id="3.90.1560.10">
    <property type="entry name" value="ComB-like"/>
    <property type="match status" value="1"/>
</dbReference>
<dbReference type="AlphaFoldDB" id="A0A0A2WPJ4"/>
<organism evidence="2 3">
    <name type="scientific">Thermus filiformis</name>
    <dbReference type="NCBI Taxonomy" id="276"/>
    <lineage>
        <taxon>Bacteria</taxon>
        <taxon>Thermotogati</taxon>
        <taxon>Deinococcota</taxon>
        <taxon>Deinococci</taxon>
        <taxon>Thermales</taxon>
        <taxon>Thermaceae</taxon>
        <taxon>Thermus</taxon>
    </lineage>
</organism>
<dbReference type="Proteomes" id="UP000030364">
    <property type="component" value="Unassembled WGS sequence"/>
</dbReference>
<dbReference type="EMBL" id="JPSL02000037">
    <property type="protein sequence ID" value="KGQ21733.2"/>
    <property type="molecule type" value="Genomic_DNA"/>
</dbReference>
<evidence type="ECO:0000256" key="1">
    <source>
        <dbReference type="ARBA" id="ARBA00021948"/>
    </source>
</evidence>
<dbReference type="GO" id="GO:0050532">
    <property type="term" value="F:2-phosphosulfolactate phosphatase activity"/>
    <property type="evidence" value="ECO:0007669"/>
    <property type="project" value="InterPro"/>
</dbReference>
<evidence type="ECO:0000313" key="2">
    <source>
        <dbReference type="EMBL" id="KGQ21733.2"/>
    </source>
</evidence>
<dbReference type="RefSeq" id="WP_038064864.1">
    <property type="nucleotide sequence ID" value="NZ_JPSL02000037.1"/>
</dbReference>
<evidence type="ECO:0000313" key="3">
    <source>
        <dbReference type="Proteomes" id="UP000030364"/>
    </source>
</evidence>
<dbReference type="SUPFAM" id="SSF142823">
    <property type="entry name" value="ComB-like"/>
    <property type="match status" value="1"/>
</dbReference>
<proteinExistence type="predicted"/>
<keyword evidence="3" id="KW-1185">Reference proteome</keyword>
<reference evidence="2 3" key="1">
    <citation type="journal article" date="2015" name="Genome Announc.">
        <title>Draft Genome Sequence of the Thermophile Thermus filiformis ATCC 43280, Producer of Carotenoid-(Di)glucoside-Branched Fatty Acid (Di)esters and Source of Hyperthermostable Enzymes of Biotechnological Interest.</title>
        <authorList>
            <person name="Mandelli F."/>
            <person name="Oliveira Ramires B."/>
            <person name="Couger M.B."/>
            <person name="Paixao D.A."/>
            <person name="Camilo C.M."/>
            <person name="Polikarpov I."/>
            <person name="Prade R."/>
            <person name="Riano-Pachon D.M."/>
            <person name="Squina F.M."/>
        </authorList>
    </citation>
    <scope>NUCLEOTIDE SEQUENCE [LARGE SCALE GENOMIC DNA]</scope>
    <source>
        <strain evidence="2 3">ATCC 43280</strain>
    </source>
</reference>
<gene>
    <name evidence="2" type="ORF">THFILI_03675</name>
</gene>
<dbReference type="GO" id="GO:0000287">
    <property type="term" value="F:magnesium ion binding"/>
    <property type="evidence" value="ECO:0007669"/>
    <property type="project" value="InterPro"/>
</dbReference>
<protein>
    <recommendedName>
        <fullName evidence="1">Probable 2-phosphosulfolactate phosphatase</fullName>
    </recommendedName>
</protein>
<dbReference type="STRING" id="276.THFILI_03675"/>
<dbReference type="OrthoDB" id="9780496at2"/>
<accession>A0A0A2WPJ4</accession>